<organism evidence="2 3">
    <name type="scientific">Petrolisthes cinctipes</name>
    <name type="common">Flat porcelain crab</name>
    <dbReference type="NCBI Taxonomy" id="88211"/>
    <lineage>
        <taxon>Eukaryota</taxon>
        <taxon>Metazoa</taxon>
        <taxon>Ecdysozoa</taxon>
        <taxon>Arthropoda</taxon>
        <taxon>Crustacea</taxon>
        <taxon>Multicrustacea</taxon>
        <taxon>Malacostraca</taxon>
        <taxon>Eumalacostraca</taxon>
        <taxon>Eucarida</taxon>
        <taxon>Decapoda</taxon>
        <taxon>Pleocyemata</taxon>
        <taxon>Anomura</taxon>
        <taxon>Galatheoidea</taxon>
        <taxon>Porcellanidae</taxon>
        <taxon>Petrolisthes</taxon>
    </lineage>
</organism>
<dbReference type="InterPro" id="IPR004875">
    <property type="entry name" value="DDE_SF_endonuclease_dom"/>
</dbReference>
<name>A0AAE1KQB5_PETCI</name>
<dbReference type="Pfam" id="PF03184">
    <property type="entry name" value="DDE_1"/>
    <property type="match status" value="1"/>
</dbReference>
<accession>A0AAE1KQB5</accession>
<feature type="domain" description="DDE-1" evidence="1">
    <location>
        <begin position="34"/>
        <end position="224"/>
    </location>
</feature>
<dbReference type="InterPro" id="IPR050863">
    <property type="entry name" value="CenT-Element_Derived"/>
</dbReference>
<evidence type="ECO:0000313" key="2">
    <source>
        <dbReference type="EMBL" id="KAK3880659.1"/>
    </source>
</evidence>
<evidence type="ECO:0000259" key="1">
    <source>
        <dbReference type="Pfam" id="PF03184"/>
    </source>
</evidence>
<proteinExistence type="predicted"/>
<dbReference type="PANTHER" id="PTHR19303">
    <property type="entry name" value="TRANSPOSON"/>
    <property type="match status" value="1"/>
</dbReference>
<evidence type="ECO:0000313" key="3">
    <source>
        <dbReference type="Proteomes" id="UP001286313"/>
    </source>
</evidence>
<protein>
    <recommendedName>
        <fullName evidence="1">DDE-1 domain-containing protein</fullName>
    </recommendedName>
</protein>
<sequence length="233" mass="26757">MDVAREIYTGVAEKWGITQPQLFMESKGTCCCCLKPTIVYRATRPRAYKGHDEKKLNVHWLSSKKGCVSATLSFEWLKDCFIPDVAAYCKANNVHFNILLLLLDNAPRHSPLLQDRYPNARVEFLPPNTTSLIQPLDQEVISVVKASFSRRQLFRLMCQSTEDAALIQSLIDDNEDIDDDDDEDVDDDDNIRGDTECEQRVVRYWKQFHMKEAVDLLVSCWNDVIPLQSTMHA</sequence>
<dbReference type="GO" id="GO:0005634">
    <property type="term" value="C:nucleus"/>
    <property type="evidence" value="ECO:0007669"/>
    <property type="project" value="TreeGrafter"/>
</dbReference>
<dbReference type="AlphaFoldDB" id="A0AAE1KQB5"/>
<reference evidence="2" key="1">
    <citation type="submission" date="2023-10" db="EMBL/GenBank/DDBJ databases">
        <title>Genome assemblies of two species of porcelain crab, Petrolisthes cinctipes and Petrolisthes manimaculis (Anomura: Porcellanidae).</title>
        <authorList>
            <person name="Angst P."/>
        </authorList>
    </citation>
    <scope>NUCLEOTIDE SEQUENCE</scope>
    <source>
        <strain evidence="2">PB745_01</strain>
        <tissue evidence="2">Gill</tissue>
    </source>
</reference>
<gene>
    <name evidence="2" type="ORF">Pcinc_014817</name>
</gene>
<keyword evidence="3" id="KW-1185">Reference proteome</keyword>
<comment type="caution">
    <text evidence="2">The sequence shown here is derived from an EMBL/GenBank/DDBJ whole genome shotgun (WGS) entry which is preliminary data.</text>
</comment>
<dbReference type="EMBL" id="JAWQEG010001301">
    <property type="protein sequence ID" value="KAK3880659.1"/>
    <property type="molecule type" value="Genomic_DNA"/>
</dbReference>
<dbReference type="PANTHER" id="PTHR19303:SF26">
    <property type="entry name" value="TIGGER TRANSPOSABLE ELEMENT-DERIVED PROTEIN 1"/>
    <property type="match status" value="1"/>
</dbReference>
<dbReference type="Proteomes" id="UP001286313">
    <property type="component" value="Unassembled WGS sequence"/>
</dbReference>
<dbReference type="GO" id="GO:0003677">
    <property type="term" value="F:DNA binding"/>
    <property type="evidence" value="ECO:0007669"/>
    <property type="project" value="TreeGrafter"/>
</dbReference>